<keyword evidence="3" id="KW-1185">Reference proteome</keyword>
<accession>A0A2T3H4X7</accession>
<accession>A0A380A388</accession>
<reference evidence="1" key="2">
    <citation type="submission" date="2021-05" db="EMBL/GenBank/DDBJ databases">
        <title>Molecular characterization for Shewanella algae harboring chromosomal blaOXA-55-like strains isolated from clinical and environment sample.</title>
        <authorList>
            <person name="Ohama Y."/>
            <person name="Aoki K."/>
            <person name="Harada S."/>
            <person name="Moriya K."/>
            <person name="Ishii Y."/>
            <person name="Tateda K."/>
        </authorList>
    </citation>
    <scope>NUCLEOTIDE SEQUENCE</scope>
    <source>
        <strain evidence="1">TUM17379</strain>
    </source>
</reference>
<dbReference type="STRING" id="38313.GCA_000947195_03856"/>
<sequence length="134" mass="14260">MRKLTLASLACTGALLAGCSSTPQPIIAQEKTVEVKGQTLKLGGRYFSDKKKLELTVNGDPIMRGTFPPYTPTQNLGGRYKEMEIDGKCYFGSVLGSQGGAFGIIASAVQSSKSSNGDKCEILVDGKAVENLYF</sequence>
<dbReference type="Proteomes" id="UP000254069">
    <property type="component" value="Unassembled WGS sequence"/>
</dbReference>
<reference evidence="2 3" key="1">
    <citation type="submission" date="2018-06" db="EMBL/GenBank/DDBJ databases">
        <authorList>
            <consortium name="Pathogen Informatics"/>
            <person name="Doyle S."/>
        </authorList>
    </citation>
    <scope>NUCLEOTIDE SEQUENCE [LARGE SCALE GENOMIC DNA]</scope>
    <source>
        <strain evidence="2 3">NCTC10738</strain>
    </source>
</reference>
<protein>
    <recommendedName>
        <fullName evidence="4">Lipoprotein</fullName>
    </recommendedName>
</protein>
<evidence type="ECO:0008006" key="4">
    <source>
        <dbReference type="Google" id="ProtNLM"/>
    </source>
</evidence>
<dbReference type="EMBL" id="AP024613">
    <property type="protein sequence ID" value="BCV46699.1"/>
    <property type="molecule type" value="Genomic_DNA"/>
</dbReference>
<gene>
    <name evidence="2" type="ORF">NCTC10738_02240</name>
    <name evidence="1" type="ORF">TUM17379_37170</name>
</gene>
<dbReference type="GeneID" id="93810855"/>
<proteinExistence type="predicted"/>
<evidence type="ECO:0000313" key="1">
    <source>
        <dbReference type="EMBL" id="BCV46699.1"/>
    </source>
</evidence>
<evidence type="ECO:0000313" key="3">
    <source>
        <dbReference type="Proteomes" id="UP000254069"/>
    </source>
</evidence>
<dbReference type="Proteomes" id="UP000825078">
    <property type="component" value="Chromosome"/>
</dbReference>
<name>A0A2T3H4X7_9GAMM</name>
<dbReference type="KEGG" id="salg:BS332_04435"/>
<evidence type="ECO:0000313" key="2">
    <source>
        <dbReference type="EMBL" id="SUI73659.1"/>
    </source>
</evidence>
<dbReference type="AlphaFoldDB" id="A0A2T3H4X7"/>
<organism evidence="2 3">
    <name type="scientific">Shewanella algae</name>
    <dbReference type="NCBI Taxonomy" id="38313"/>
    <lineage>
        <taxon>Bacteria</taxon>
        <taxon>Pseudomonadati</taxon>
        <taxon>Pseudomonadota</taxon>
        <taxon>Gammaproteobacteria</taxon>
        <taxon>Alteromonadales</taxon>
        <taxon>Shewanellaceae</taxon>
        <taxon>Shewanella</taxon>
    </lineage>
</organism>
<dbReference type="RefSeq" id="WP_025010220.1">
    <property type="nucleotide sequence ID" value="NZ_AP024609.1"/>
</dbReference>
<dbReference type="PROSITE" id="PS51257">
    <property type="entry name" value="PROKAR_LIPOPROTEIN"/>
    <property type="match status" value="1"/>
</dbReference>
<dbReference type="EMBL" id="UGYO01000001">
    <property type="protein sequence ID" value="SUI73659.1"/>
    <property type="molecule type" value="Genomic_DNA"/>
</dbReference>